<protein>
    <submittedName>
        <fullName evidence="1">Uncharacterized protein YukE</fullName>
    </submittedName>
</protein>
<dbReference type="InterPro" id="IPR036689">
    <property type="entry name" value="ESAT-6-like_sf"/>
</dbReference>
<name>A0A7W7WPI4_9ACTN</name>
<proteinExistence type="predicted"/>
<gene>
    <name evidence="1" type="ORF">FHR38_002999</name>
</gene>
<keyword evidence="2" id="KW-1185">Reference proteome</keyword>
<dbReference type="AlphaFoldDB" id="A0A7W7WPI4"/>
<evidence type="ECO:0000313" key="2">
    <source>
        <dbReference type="Proteomes" id="UP000578819"/>
    </source>
</evidence>
<accession>A0A7W7WPI4</accession>
<dbReference type="Proteomes" id="UP000578819">
    <property type="component" value="Unassembled WGS sequence"/>
</dbReference>
<dbReference type="RefSeq" id="WP_184535225.1">
    <property type="nucleotide sequence ID" value="NZ_JACHJW010000001.1"/>
</dbReference>
<dbReference type="SUPFAM" id="SSF140453">
    <property type="entry name" value="EsxAB dimer-like"/>
    <property type="match status" value="1"/>
</dbReference>
<reference evidence="1 2" key="1">
    <citation type="submission" date="2020-08" db="EMBL/GenBank/DDBJ databases">
        <title>Sequencing the genomes of 1000 actinobacteria strains.</title>
        <authorList>
            <person name="Klenk H.-P."/>
        </authorList>
    </citation>
    <scope>NUCLEOTIDE SEQUENCE [LARGE SCALE GENOMIC DNA]</scope>
    <source>
        <strain evidence="1 2">DSM 45886</strain>
    </source>
</reference>
<organism evidence="1 2">
    <name type="scientific">Micromonospora polyrhachis</name>
    <dbReference type="NCBI Taxonomy" id="1282883"/>
    <lineage>
        <taxon>Bacteria</taxon>
        <taxon>Bacillati</taxon>
        <taxon>Actinomycetota</taxon>
        <taxon>Actinomycetes</taxon>
        <taxon>Micromonosporales</taxon>
        <taxon>Micromonosporaceae</taxon>
        <taxon>Micromonospora</taxon>
    </lineage>
</organism>
<evidence type="ECO:0000313" key="1">
    <source>
        <dbReference type="EMBL" id="MBB4959266.1"/>
    </source>
</evidence>
<dbReference type="EMBL" id="JACHJW010000001">
    <property type="protein sequence ID" value="MBB4959266.1"/>
    <property type="molecule type" value="Genomic_DNA"/>
</dbReference>
<dbReference type="Gene3D" id="1.10.287.1060">
    <property type="entry name" value="ESAT-6-like"/>
    <property type="match status" value="1"/>
</dbReference>
<sequence length="100" mass="10712">MNGDVINVEFAGLRAAADSLHVKAQSLTGHMEQLHTSLGPIKETWYASGSSAGQAAEQSETRLRAALNEIITIIGQFSGKVNEAHDVQLALENRNASYFG</sequence>
<comment type="caution">
    <text evidence="1">The sequence shown here is derived from an EMBL/GenBank/DDBJ whole genome shotgun (WGS) entry which is preliminary data.</text>
</comment>